<organism evidence="1 2">
    <name type="scientific">Eumeta variegata</name>
    <name type="common">Bagworm moth</name>
    <name type="synonym">Eumeta japonica</name>
    <dbReference type="NCBI Taxonomy" id="151549"/>
    <lineage>
        <taxon>Eukaryota</taxon>
        <taxon>Metazoa</taxon>
        <taxon>Ecdysozoa</taxon>
        <taxon>Arthropoda</taxon>
        <taxon>Hexapoda</taxon>
        <taxon>Insecta</taxon>
        <taxon>Pterygota</taxon>
        <taxon>Neoptera</taxon>
        <taxon>Endopterygota</taxon>
        <taxon>Lepidoptera</taxon>
        <taxon>Glossata</taxon>
        <taxon>Ditrysia</taxon>
        <taxon>Tineoidea</taxon>
        <taxon>Psychidae</taxon>
        <taxon>Oiketicinae</taxon>
        <taxon>Eumeta</taxon>
    </lineage>
</organism>
<accession>A0A4C1ZS07</accession>
<gene>
    <name evidence="1" type="ORF">EVAR_100167_1</name>
</gene>
<comment type="caution">
    <text evidence="1">The sequence shown here is derived from an EMBL/GenBank/DDBJ whole genome shotgun (WGS) entry which is preliminary data.</text>
</comment>
<reference evidence="1 2" key="1">
    <citation type="journal article" date="2019" name="Commun. Biol.">
        <title>The bagworm genome reveals a unique fibroin gene that provides high tensile strength.</title>
        <authorList>
            <person name="Kono N."/>
            <person name="Nakamura H."/>
            <person name="Ohtoshi R."/>
            <person name="Tomita M."/>
            <person name="Numata K."/>
            <person name="Arakawa K."/>
        </authorList>
    </citation>
    <scope>NUCLEOTIDE SEQUENCE [LARGE SCALE GENOMIC DNA]</scope>
</reference>
<dbReference type="AlphaFoldDB" id="A0A4C1ZS07"/>
<dbReference type="Proteomes" id="UP000299102">
    <property type="component" value="Unassembled WGS sequence"/>
</dbReference>
<evidence type="ECO:0000313" key="2">
    <source>
        <dbReference type="Proteomes" id="UP000299102"/>
    </source>
</evidence>
<keyword evidence="2" id="KW-1185">Reference proteome</keyword>
<name>A0A4C1ZS07_EUMVA</name>
<proteinExistence type="predicted"/>
<evidence type="ECO:0000313" key="1">
    <source>
        <dbReference type="EMBL" id="GBP89395.1"/>
    </source>
</evidence>
<protein>
    <submittedName>
        <fullName evidence="1">Uncharacterized protein</fullName>
    </submittedName>
</protein>
<dbReference type="EMBL" id="BGZK01001999">
    <property type="protein sequence ID" value="GBP89395.1"/>
    <property type="molecule type" value="Genomic_DNA"/>
</dbReference>
<sequence length="105" mass="11761">MVDTVSSVDNEDVEIHSLYTQAEPRAKHCRGFSTTQLVIDSVMGIVCHEHASQSSVIYKQSGSRDGKTLREKVTVQTPERIHVSRVTGERARFATGCQPPDYLHY</sequence>